<dbReference type="KEGG" id="tot:TOT_010000460"/>
<dbReference type="Proteomes" id="UP000003786">
    <property type="component" value="Chromosome 1"/>
</dbReference>
<dbReference type="VEuPathDB" id="PiroplasmaDB:TOT_010000460"/>
<dbReference type="AlphaFoldDB" id="J4D5I9"/>
<evidence type="ECO:0000256" key="1">
    <source>
        <dbReference type="SAM" id="MobiDB-lite"/>
    </source>
</evidence>
<evidence type="ECO:0000313" key="3">
    <source>
        <dbReference type="Proteomes" id="UP000003786"/>
    </source>
</evidence>
<accession>J4D5I9</accession>
<gene>
    <name evidence="2" type="ORF">TOT_010000460</name>
</gene>
<dbReference type="EMBL" id="AP011946">
    <property type="protein sequence ID" value="BAM38995.1"/>
    <property type="molecule type" value="Genomic_DNA"/>
</dbReference>
<keyword evidence="3" id="KW-1185">Reference proteome</keyword>
<reference evidence="2 3" key="1">
    <citation type="journal article" date="2012" name="MBio">
        <title>Comparative genome analysis of three eukaryotic parasites with differing abilities to transform leukocytes reveals key mediators of Theileria-induced leukocyte transformation.</title>
        <authorList>
            <person name="Hayashida K."/>
            <person name="Hara Y."/>
            <person name="Abe T."/>
            <person name="Yamasaki C."/>
            <person name="Toyoda A."/>
            <person name="Kosuge T."/>
            <person name="Suzuki Y."/>
            <person name="Sato Y."/>
            <person name="Kawashima S."/>
            <person name="Katayama T."/>
            <person name="Wakaguri H."/>
            <person name="Inoue N."/>
            <person name="Homma K."/>
            <person name="Tada-Umezaki M."/>
            <person name="Yagi Y."/>
            <person name="Fujii Y."/>
            <person name="Habara T."/>
            <person name="Kanehisa M."/>
            <person name="Watanabe H."/>
            <person name="Ito K."/>
            <person name="Gojobori T."/>
            <person name="Sugawara H."/>
            <person name="Imanishi T."/>
            <person name="Weir W."/>
            <person name="Gardner M."/>
            <person name="Pain A."/>
            <person name="Shiels B."/>
            <person name="Hattori M."/>
            <person name="Nene V."/>
            <person name="Sugimoto C."/>
        </authorList>
    </citation>
    <scope>NUCLEOTIDE SEQUENCE [LARGE SCALE GENOMIC DNA]</scope>
    <source>
        <strain evidence="2 3">Shintoku</strain>
    </source>
</reference>
<feature type="compositionally biased region" description="Polar residues" evidence="1">
    <location>
        <begin position="43"/>
        <end position="54"/>
    </location>
</feature>
<protein>
    <submittedName>
        <fullName evidence="2">Uncharacterized protein</fullName>
    </submittedName>
</protein>
<dbReference type="GeneID" id="20713370"/>
<name>J4D5I9_THEOR</name>
<feature type="compositionally biased region" description="Low complexity" evidence="1">
    <location>
        <begin position="27"/>
        <end position="42"/>
    </location>
</feature>
<dbReference type="RefSeq" id="XP_009689296.1">
    <property type="nucleotide sequence ID" value="XM_009691001.1"/>
</dbReference>
<proteinExistence type="predicted"/>
<organism evidence="2 3">
    <name type="scientific">Theileria orientalis strain Shintoku</name>
    <dbReference type="NCBI Taxonomy" id="869250"/>
    <lineage>
        <taxon>Eukaryota</taxon>
        <taxon>Sar</taxon>
        <taxon>Alveolata</taxon>
        <taxon>Apicomplexa</taxon>
        <taxon>Aconoidasida</taxon>
        <taxon>Piroplasmida</taxon>
        <taxon>Theileriidae</taxon>
        <taxon>Theileria</taxon>
    </lineage>
</organism>
<evidence type="ECO:0000313" key="2">
    <source>
        <dbReference type="EMBL" id="BAM38995.1"/>
    </source>
</evidence>
<sequence length="54" mass="5751">MFATAGYCLNFLAQLACNILNNTVYSSPSTGSKGSSNSQYSQVNQLKALSQSLE</sequence>
<feature type="region of interest" description="Disordered" evidence="1">
    <location>
        <begin position="27"/>
        <end position="54"/>
    </location>
</feature>